<reference evidence="1 2" key="1">
    <citation type="submission" date="2016-11" db="EMBL/GenBank/DDBJ databases">
        <title>Trade-off between light-utilization and light-protection in marine flavobacteria.</title>
        <authorList>
            <person name="Kumagai Y."/>
        </authorList>
    </citation>
    <scope>NUCLEOTIDE SEQUENCE [LARGE SCALE GENOMIC DNA]</scope>
    <source>
        <strain evidence="1 2">ATCC 700397</strain>
    </source>
</reference>
<sequence length="226" mass="27015">MKFWKILILNLFISVTYGQNSQPKKFVFKKSIVSSENGISNLKSKTDSLINTNYKPNGNDSLINIKLKEIQMNEFLTQTPETQIYIEIQNNYIWRHTEQKNKMIGDYLMIEKNSGILNFYNKSKSVNYKKYDLFAENYEYKIIKNRKDRKKIKGFDCYKLTLIKKDKESDLENTIYEMYVTEQIELPIHSVINLSKYFPNNFPMEIKIWEEKLSGIIEFYELIEIE</sequence>
<dbReference type="AlphaFoldDB" id="A0A2S7KXH2"/>
<name>A0A2S7KXH2_9FLAO</name>
<evidence type="ECO:0000313" key="2">
    <source>
        <dbReference type="Proteomes" id="UP000239522"/>
    </source>
</evidence>
<evidence type="ECO:0000313" key="1">
    <source>
        <dbReference type="EMBL" id="PQB07320.1"/>
    </source>
</evidence>
<gene>
    <name evidence="1" type="ORF">BST83_09235</name>
</gene>
<comment type="caution">
    <text evidence="1">The sequence shown here is derived from an EMBL/GenBank/DDBJ whole genome shotgun (WGS) entry which is preliminary data.</text>
</comment>
<dbReference type="Proteomes" id="UP000239522">
    <property type="component" value="Unassembled WGS sequence"/>
</dbReference>
<keyword evidence="2" id="KW-1185">Reference proteome</keyword>
<accession>A0A2S7KXH2</accession>
<proteinExistence type="predicted"/>
<protein>
    <submittedName>
        <fullName evidence="1">Uncharacterized protein</fullName>
    </submittedName>
</protein>
<organism evidence="1 2">
    <name type="scientific">Polaribacter filamentus</name>
    <dbReference type="NCBI Taxonomy" id="53483"/>
    <lineage>
        <taxon>Bacteria</taxon>
        <taxon>Pseudomonadati</taxon>
        <taxon>Bacteroidota</taxon>
        <taxon>Flavobacteriia</taxon>
        <taxon>Flavobacteriales</taxon>
        <taxon>Flavobacteriaceae</taxon>
    </lineage>
</organism>
<dbReference type="OrthoDB" id="1448430at2"/>
<dbReference type="EMBL" id="MQUA01000013">
    <property type="protein sequence ID" value="PQB07320.1"/>
    <property type="molecule type" value="Genomic_DNA"/>
</dbReference>
<dbReference type="RefSeq" id="WP_104809538.1">
    <property type="nucleotide sequence ID" value="NZ_MQUA01000013.1"/>
</dbReference>